<keyword evidence="1" id="KW-0812">Transmembrane</keyword>
<reference evidence="2 3" key="1">
    <citation type="submission" date="2016-10" db="EMBL/GenBank/DDBJ databases">
        <authorList>
            <person name="de Groot N.N."/>
        </authorList>
    </citation>
    <scope>NUCLEOTIDE SEQUENCE [LARGE SCALE GENOMIC DNA]</scope>
    <source>
        <strain evidence="2 3">JCM 11308</strain>
    </source>
</reference>
<dbReference type="InterPro" id="IPR000801">
    <property type="entry name" value="Esterase-like"/>
</dbReference>
<keyword evidence="3" id="KW-1185">Reference proteome</keyword>
<sequence length="441" mass="45199">MQSAHHLLTTASHLSVTGRWALVAMLVVGGLGVVGLLVAVGRMRLRALAVVAAATVAGAAGIAVTVWAAYRPLPLQLSAWDCVAVVAALLGILAAVAVLARGPRPGRVIVAALAAAAVCVSAAGVVNRDTGSFPTLGAAVGHRPPPTVHVVDFAAVPGPQPRVQSGWPTSRVWQPPVRRTADGVLTHVVIPGPASGFSARPALVYLPPAYLDSPRAVLPVLVLVAGNPGSPDDWLGNGLADSVTAFAAAHDGLAPVVVVPDALGAQDAEPLCLDSHLGNVDTYLAVDVPAWIGQNLQVDTDPRAWAIGGYSYGGTCSIQLSANHPGVYPTFLDISGQDEPSLGDHPGTVAATFGGDEVAFAAVNARDVLARRGLPGVAGVFVAGADDEEYRPQQRRMYAAAHAAGLDVRYYELPGGHTGQVWAPALAGELDWLARRTGLLA</sequence>
<feature type="transmembrane region" description="Helical" evidence="1">
    <location>
        <begin position="47"/>
        <end position="70"/>
    </location>
</feature>
<dbReference type="Proteomes" id="UP000199417">
    <property type="component" value="Unassembled WGS sequence"/>
</dbReference>
<dbReference type="RefSeq" id="WP_072844076.1">
    <property type="nucleotide sequence ID" value="NZ_FNAB01000002.1"/>
</dbReference>
<evidence type="ECO:0000256" key="1">
    <source>
        <dbReference type="SAM" id="Phobius"/>
    </source>
</evidence>
<dbReference type="InterPro" id="IPR050583">
    <property type="entry name" value="Mycobacterial_A85_antigen"/>
</dbReference>
<gene>
    <name evidence="2" type="ORF">SAMN05444580_102302</name>
</gene>
<dbReference type="Pfam" id="PF00756">
    <property type="entry name" value="Esterase"/>
    <property type="match status" value="1"/>
</dbReference>
<proteinExistence type="predicted"/>
<feature type="transmembrane region" description="Helical" evidence="1">
    <location>
        <begin position="107"/>
        <end position="126"/>
    </location>
</feature>
<dbReference type="Gene3D" id="3.40.50.1820">
    <property type="entry name" value="alpha/beta hydrolase"/>
    <property type="match status" value="1"/>
</dbReference>
<dbReference type="AlphaFoldDB" id="A0A1G6R259"/>
<dbReference type="PANTHER" id="PTHR48098:SF1">
    <property type="entry name" value="DIACYLGLYCEROL ACYLTRANSFERASE_MYCOLYLTRANSFERASE AG85A"/>
    <property type="match status" value="1"/>
</dbReference>
<dbReference type="STRING" id="168276.SAMN05444580_102302"/>
<feature type="transmembrane region" description="Helical" evidence="1">
    <location>
        <begin position="20"/>
        <end position="40"/>
    </location>
</feature>
<dbReference type="EMBL" id="FNAB01000002">
    <property type="protein sequence ID" value="SDC98702.1"/>
    <property type="molecule type" value="Genomic_DNA"/>
</dbReference>
<dbReference type="GO" id="GO:0016747">
    <property type="term" value="F:acyltransferase activity, transferring groups other than amino-acyl groups"/>
    <property type="evidence" value="ECO:0007669"/>
    <property type="project" value="TreeGrafter"/>
</dbReference>
<dbReference type="InterPro" id="IPR029058">
    <property type="entry name" value="AB_hydrolase_fold"/>
</dbReference>
<protein>
    <submittedName>
        <fullName evidence="2">Enterochelin esterase</fullName>
    </submittedName>
</protein>
<feature type="transmembrane region" description="Helical" evidence="1">
    <location>
        <begin position="76"/>
        <end position="100"/>
    </location>
</feature>
<evidence type="ECO:0000313" key="3">
    <source>
        <dbReference type="Proteomes" id="UP000199417"/>
    </source>
</evidence>
<dbReference type="SUPFAM" id="SSF53474">
    <property type="entry name" value="alpha/beta-Hydrolases"/>
    <property type="match status" value="1"/>
</dbReference>
<evidence type="ECO:0000313" key="2">
    <source>
        <dbReference type="EMBL" id="SDC98702.1"/>
    </source>
</evidence>
<name>A0A1G6R259_9NOCA</name>
<keyword evidence="1" id="KW-1133">Transmembrane helix</keyword>
<organism evidence="2 3">
    <name type="scientific">Rhodococcus tukisamuensis</name>
    <dbReference type="NCBI Taxonomy" id="168276"/>
    <lineage>
        <taxon>Bacteria</taxon>
        <taxon>Bacillati</taxon>
        <taxon>Actinomycetota</taxon>
        <taxon>Actinomycetes</taxon>
        <taxon>Mycobacteriales</taxon>
        <taxon>Nocardiaceae</taxon>
        <taxon>Rhodococcus</taxon>
    </lineage>
</organism>
<dbReference type="PANTHER" id="PTHR48098">
    <property type="entry name" value="ENTEROCHELIN ESTERASE-RELATED"/>
    <property type="match status" value="1"/>
</dbReference>
<keyword evidence="1" id="KW-0472">Membrane</keyword>
<accession>A0A1G6R259</accession>